<dbReference type="EMBL" id="CAJOAY010004040">
    <property type="protein sequence ID" value="CAF4052068.1"/>
    <property type="molecule type" value="Genomic_DNA"/>
</dbReference>
<reference evidence="1" key="1">
    <citation type="submission" date="2021-02" db="EMBL/GenBank/DDBJ databases">
        <authorList>
            <person name="Nowell W R."/>
        </authorList>
    </citation>
    <scope>NUCLEOTIDE SEQUENCE</scope>
</reference>
<dbReference type="AlphaFoldDB" id="A0A815QMW1"/>
<dbReference type="OrthoDB" id="10619890at2759"/>
<dbReference type="Proteomes" id="UP000663881">
    <property type="component" value="Unassembled WGS sequence"/>
</dbReference>
<protein>
    <submittedName>
        <fullName evidence="1">Uncharacterized protein</fullName>
    </submittedName>
</protein>
<evidence type="ECO:0000313" key="3">
    <source>
        <dbReference type="Proteomes" id="UP000663891"/>
    </source>
</evidence>
<evidence type="ECO:0000313" key="2">
    <source>
        <dbReference type="EMBL" id="CAF4052068.1"/>
    </source>
</evidence>
<name>A0A815QMW1_9BILA</name>
<accession>A0A815QMW1</accession>
<gene>
    <name evidence="2" type="ORF">OKA104_LOCUS32851</name>
    <name evidence="1" type="ORF">VCS650_LOCUS40219</name>
</gene>
<organism evidence="1 3">
    <name type="scientific">Adineta steineri</name>
    <dbReference type="NCBI Taxonomy" id="433720"/>
    <lineage>
        <taxon>Eukaryota</taxon>
        <taxon>Metazoa</taxon>
        <taxon>Spiralia</taxon>
        <taxon>Gnathifera</taxon>
        <taxon>Rotifera</taxon>
        <taxon>Eurotatoria</taxon>
        <taxon>Bdelloidea</taxon>
        <taxon>Adinetida</taxon>
        <taxon>Adinetidae</taxon>
        <taxon>Adineta</taxon>
    </lineage>
</organism>
<dbReference type="EMBL" id="CAJNON010001460">
    <property type="protein sequence ID" value="CAF1464217.1"/>
    <property type="molecule type" value="Genomic_DNA"/>
</dbReference>
<sequence length="154" mass="17304">MLCGAAFIVRAIETKVLHCLETNLAEYVSESKQPNGITSSIDSQLADIRLMVNSEDNCSLLESRAIDHNGSNHDRVFKSILNEFDVRIMLIIFNNYTKASTIVSAKVAKNKKKPIDARVLKRKGDCYLLLGSIDRAQQTYRRAAEALKFKNDIL</sequence>
<evidence type="ECO:0000313" key="1">
    <source>
        <dbReference type="EMBL" id="CAF1464217.1"/>
    </source>
</evidence>
<comment type="caution">
    <text evidence="1">The sequence shown here is derived from an EMBL/GenBank/DDBJ whole genome shotgun (WGS) entry which is preliminary data.</text>
</comment>
<dbReference type="Proteomes" id="UP000663891">
    <property type="component" value="Unassembled WGS sequence"/>
</dbReference>
<proteinExistence type="predicted"/>